<keyword evidence="2" id="KW-1185">Reference proteome</keyword>
<dbReference type="Proteomes" id="UP000886998">
    <property type="component" value="Unassembled WGS sequence"/>
</dbReference>
<proteinExistence type="predicted"/>
<evidence type="ECO:0000313" key="2">
    <source>
        <dbReference type="Proteomes" id="UP000886998"/>
    </source>
</evidence>
<protein>
    <submittedName>
        <fullName evidence="1">Uncharacterized protein</fullName>
    </submittedName>
</protein>
<evidence type="ECO:0000313" key="1">
    <source>
        <dbReference type="EMBL" id="GFY56242.1"/>
    </source>
</evidence>
<dbReference type="EMBL" id="BMAV01010857">
    <property type="protein sequence ID" value="GFY56242.1"/>
    <property type="molecule type" value="Genomic_DNA"/>
</dbReference>
<sequence length="70" mass="7626">MIVDELSIPQAQVFEIVTGALAMRKVRKGHSVPCSRVSCQAQCNNAVSSLLQPRLSPARLFSDTKNKIDA</sequence>
<accession>A0A8X6XLN0</accession>
<comment type="caution">
    <text evidence="1">The sequence shown here is derived from an EMBL/GenBank/DDBJ whole genome shotgun (WGS) entry which is preliminary data.</text>
</comment>
<gene>
    <name evidence="1" type="ORF">TNIN_163821</name>
</gene>
<organism evidence="1 2">
    <name type="scientific">Trichonephila inaurata madagascariensis</name>
    <dbReference type="NCBI Taxonomy" id="2747483"/>
    <lineage>
        <taxon>Eukaryota</taxon>
        <taxon>Metazoa</taxon>
        <taxon>Ecdysozoa</taxon>
        <taxon>Arthropoda</taxon>
        <taxon>Chelicerata</taxon>
        <taxon>Arachnida</taxon>
        <taxon>Araneae</taxon>
        <taxon>Araneomorphae</taxon>
        <taxon>Entelegynae</taxon>
        <taxon>Araneoidea</taxon>
        <taxon>Nephilidae</taxon>
        <taxon>Trichonephila</taxon>
        <taxon>Trichonephila inaurata</taxon>
    </lineage>
</organism>
<dbReference type="AlphaFoldDB" id="A0A8X6XLN0"/>
<reference evidence="1" key="1">
    <citation type="submission" date="2020-08" db="EMBL/GenBank/DDBJ databases">
        <title>Multicomponent nature underlies the extraordinary mechanical properties of spider dragline silk.</title>
        <authorList>
            <person name="Kono N."/>
            <person name="Nakamura H."/>
            <person name="Mori M."/>
            <person name="Yoshida Y."/>
            <person name="Ohtoshi R."/>
            <person name="Malay A.D."/>
            <person name="Moran D.A.P."/>
            <person name="Tomita M."/>
            <person name="Numata K."/>
            <person name="Arakawa K."/>
        </authorList>
    </citation>
    <scope>NUCLEOTIDE SEQUENCE</scope>
</reference>
<name>A0A8X6XLN0_9ARAC</name>